<dbReference type="SUPFAM" id="SSF56672">
    <property type="entry name" value="DNA/RNA polymerases"/>
    <property type="match status" value="1"/>
</dbReference>
<dbReference type="AlphaFoldDB" id="A0A1U8IMC0"/>
<gene>
    <name evidence="2" type="primary">LOC107898231</name>
</gene>
<proteinExistence type="predicted"/>
<dbReference type="Gene3D" id="3.30.70.270">
    <property type="match status" value="1"/>
</dbReference>
<sequence length="275" mass="31513">MGLKEQVLSKASLLYGFTNHRVKVKGSIALLVTLGDGEHTTTEYVQFFVVDHPMAFNAIFGRLIMRTVKMVVTKFSIKIKFSTRTGIKFMRSDQRTTRQCHMFSVKQAREPVTRGQSSQRTELATQALNLDNLDARDEERSKKPKATEHTDTLQLFNDGKERTIKISSVLLPEKRKFAPQVVEVVRQEVAKLLLAGFIREVEYLDWVLNMVMVKKANGKWRMCIDFTNLNKACPKDSFHLPSVDHLVYASVGHRFMSFMDAFSSYNQILLDQGTR</sequence>
<dbReference type="OrthoDB" id="1715826at2759"/>
<dbReference type="PANTHER" id="PTHR24559:SF444">
    <property type="entry name" value="REVERSE TRANSCRIPTASE DOMAIN-CONTAINING PROTEIN"/>
    <property type="match status" value="1"/>
</dbReference>
<reference evidence="2" key="2">
    <citation type="submission" date="2025-08" db="UniProtKB">
        <authorList>
            <consortium name="RefSeq"/>
        </authorList>
    </citation>
    <scope>IDENTIFICATION</scope>
</reference>
<reference evidence="1" key="1">
    <citation type="journal article" date="2020" name="Nat. Genet.">
        <title>Genomic diversifications of five Gossypium allopolyploid species and their impact on cotton improvement.</title>
        <authorList>
            <person name="Chen Z.J."/>
            <person name="Sreedasyam A."/>
            <person name="Ando A."/>
            <person name="Song Q."/>
            <person name="De Santiago L.M."/>
            <person name="Hulse-Kemp A.M."/>
            <person name="Ding M."/>
            <person name="Ye W."/>
            <person name="Kirkbride R.C."/>
            <person name="Jenkins J."/>
            <person name="Plott C."/>
            <person name="Lovell J."/>
            <person name="Lin Y.M."/>
            <person name="Vaughn R."/>
            <person name="Liu B."/>
            <person name="Simpson S."/>
            <person name="Scheffler B.E."/>
            <person name="Wen L."/>
            <person name="Saski C.A."/>
            <person name="Grover C.E."/>
            <person name="Hu G."/>
            <person name="Conover J.L."/>
            <person name="Carlson J.W."/>
            <person name="Shu S."/>
            <person name="Boston L.B."/>
            <person name="Williams M."/>
            <person name="Peterson D.G."/>
            <person name="McGee K."/>
            <person name="Jones D.C."/>
            <person name="Wendel J.F."/>
            <person name="Stelly D.M."/>
            <person name="Grimwood J."/>
            <person name="Schmutz J."/>
        </authorList>
    </citation>
    <scope>NUCLEOTIDE SEQUENCE [LARGE SCALE GENOMIC DNA]</scope>
    <source>
        <strain evidence="1">cv. TM-1</strain>
    </source>
</reference>
<dbReference type="RefSeq" id="XP_016679251.1">
    <property type="nucleotide sequence ID" value="XM_016823762.1"/>
</dbReference>
<dbReference type="PaxDb" id="3635-A0A1U8IMC0"/>
<dbReference type="InterPro" id="IPR043502">
    <property type="entry name" value="DNA/RNA_pol_sf"/>
</dbReference>
<dbReference type="KEGG" id="ghi:107898231"/>
<dbReference type="Proteomes" id="UP000818029">
    <property type="component" value="Chromosome D04"/>
</dbReference>
<evidence type="ECO:0000313" key="2">
    <source>
        <dbReference type="RefSeq" id="XP_016679251.1"/>
    </source>
</evidence>
<keyword evidence="1" id="KW-1185">Reference proteome</keyword>
<dbReference type="Gene3D" id="3.10.10.10">
    <property type="entry name" value="HIV Type 1 Reverse Transcriptase, subunit A, domain 1"/>
    <property type="match status" value="1"/>
</dbReference>
<dbReference type="InterPro" id="IPR043128">
    <property type="entry name" value="Rev_trsase/Diguanyl_cyclase"/>
</dbReference>
<name>A0A1U8IMC0_GOSHI</name>
<evidence type="ECO:0008006" key="3">
    <source>
        <dbReference type="Google" id="ProtNLM"/>
    </source>
</evidence>
<organism evidence="1 2">
    <name type="scientific">Gossypium hirsutum</name>
    <name type="common">Upland cotton</name>
    <name type="synonym">Gossypium mexicanum</name>
    <dbReference type="NCBI Taxonomy" id="3635"/>
    <lineage>
        <taxon>Eukaryota</taxon>
        <taxon>Viridiplantae</taxon>
        <taxon>Streptophyta</taxon>
        <taxon>Embryophyta</taxon>
        <taxon>Tracheophyta</taxon>
        <taxon>Spermatophyta</taxon>
        <taxon>Magnoliopsida</taxon>
        <taxon>eudicotyledons</taxon>
        <taxon>Gunneridae</taxon>
        <taxon>Pentapetalae</taxon>
        <taxon>rosids</taxon>
        <taxon>malvids</taxon>
        <taxon>Malvales</taxon>
        <taxon>Malvaceae</taxon>
        <taxon>Malvoideae</taxon>
        <taxon>Gossypium</taxon>
    </lineage>
</organism>
<accession>A0A1U8IMC0</accession>
<dbReference type="PANTHER" id="PTHR24559">
    <property type="entry name" value="TRANSPOSON TY3-I GAG-POL POLYPROTEIN"/>
    <property type="match status" value="1"/>
</dbReference>
<evidence type="ECO:0000313" key="1">
    <source>
        <dbReference type="Proteomes" id="UP000818029"/>
    </source>
</evidence>
<dbReference type="GeneID" id="107898231"/>
<dbReference type="InterPro" id="IPR053134">
    <property type="entry name" value="RNA-dir_DNA_polymerase"/>
</dbReference>
<protein>
    <recommendedName>
        <fullName evidence="3">RNA-directed DNA polymerase homolog</fullName>
    </recommendedName>
</protein>